<dbReference type="Gene3D" id="1.25.40.10">
    <property type="entry name" value="Tetratricopeptide repeat domain"/>
    <property type="match status" value="1"/>
</dbReference>
<protein>
    <recommendedName>
        <fullName evidence="7">Pentatricopeptide repeat-containing protein</fullName>
    </recommendedName>
</protein>
<dbReference type="GO" id="GO:0009451">
    <property type="term" value="P:RNA modification"/>
    <property type="evidence" value="ECO:0007669"/>
    <property type="project" value="InterPro"/>
</dbReference>
<evidence type="ECO:0000256" key="2">
    <source>
        <dbReference type="PROSITE-ProRule" id="PRU00708"/>
    </source>
</evidence>
<dbReference type="InterPro" id="IPR002885">
    <property type="entry name" value="PPR_rpt"/>
</dbReference>
<name>A0A835H8F3_9MAGN</name>
<dbReference type="Proteomes" id="UP000631114">
    <property type="component" value="Unassembled WGS sequence"/>
</dbReference>
<organism evidence="5 6">
    <name type="scientific">Coptis chinensis</name>
    <dbReference type="NCBI Taxonomy" id="261450"/>
    <lineage>
        <taxon>Eukaryota</taxon>
        <taxon>Viridiplantae</taxon>
        <taxon>Streptophyta</taxon>
        <taxon>Embryophyta</taxon>
        <taxon>Tracheophyta</taxon>
        <taxon>Spermatophyta</taxon>
        <taxon>Magnoliopsida</taxon>
        <taxon>Ranunculales</taxon>
        <taxon>Ranunculaceae</taxon>
        <taxon>Coptidoideae</taxon>
        <taxon>Coptis</taxon>
    </lineage>
</organism>
<accession>A0A835H8F3</accession>
<keyword evidence="4" id="KW-1133">Transmembrane helix</keyword>
<gene>
    <name evidence="5" type="ORF">IFM89_024454</name>
</gene>
<comment type="caution">
    <text evidence="5">The sequence shown here is derived from an EMBL/GenBank/DDBJ whole genome shotgun (WGS) entry which is preliminary data.</text>
</comment>
<dbReference type="Pfam" id="PF01535">
    <property type="entry name" value="PPR"/>
    <property type="match status" value="1"/>
</dbReference>
<dbReference type="GO" id="GO:0003723">
    <property type="term" value="F:RNA binding"/>
    <property type="evidence" value="ECO:0007669"/>
    <property type="project" value="InterPro"/>
</dbReference>
<proteinExistence type="predicted"/>
<dbReference type="AlphaFoldDB" id="A0A835H8F3"/>
<evidence type="ECO:0000256" key="4">
    <source>
        <dbReference type="SAM" id="Phobius"/>
    </source>
</evidence>
<dbReference type="PROSITE" id="PS51375">
    <property type="entry name" value="PPR"/>
    <property type="match status" value="1"/>
</dbReference>
<feature type="repeat" description="PPR" evidence="2">
    <location>
        <begin position="276"/>
        <end position="310"/>
    </location>
</feature>
<dbReference type="InterPro" id="IPR011990">
    <property type="entry name" value="TPR-like_helical_dom_sf"/>
</dbReference>
<keyword evidence="6" id="KW-1185">Reference proteome</keyword>
<feature type="region of interest" description="Disordered" evidence="3">
    <location>
        <begin position="45"/>
        <end position="86"/>
    </location>
</feature>
<keyword evidence="4" id="KW-0812">Transmembrane</keyword>
<evidence type="ECO:0000313" key="6">
    <source>
        <dbReference type="Proteomes" id="UP000631114"/>
    </source>
</evidence>
<keyword evidence="1" id="KW-0677">Repeat</keyword>
<dbReference type="EMBL" id="JADFTS010000008">
    <property type="protein sequence ID" value="KAF9593637.1"/>
    <property type="molecule type" value="Genomic_DNA"/>
</dbReference>
<evidence type="ECO:0000256" key="1">
    <source>
        <dbReference type="ARBA" id="ARBA00022737"/>
    </source>
</evidence>
<dbReference type="InterPro" id="IPR046960">
    <property type="entry name" value="PPR_At4g14850-like_plant"/>
</dbReference>
<sequence length="436" mass="48594">MVPVFILVLGLGELQYYVVVAGLGLPFILSQIFYFIDYFTETDAEDSGHSSGNPTPRRGIPPPTAPLPAEDLTGETRPLTEAEPPLSSRHFHPLLDAEMCKTFSACQVSKLEKKIVDQLLKYCLFIMVQTKRGEPERNIRASLTLVPEQSCQVQGKLTAPERNLHAKVGFDEEGEFIDVKRYTALISSYTNTVFSFHHFISMLRYPKLPNERTFASLFKTCASLSSLPFGLQLHSFSLKLCLSHLPFTGSALVHFYSKCRLPNDAVKAFHEIPDRDEVSFSAIIVGLAQNSQPIHALSLFADMVSSNVGSTMYSVSGALRAAAHLMHCPQGQGTKFLTCCCGFILHTLVSTKMYLSCDFGDLSACQNLSLIEEMHRLLVIEDLVASNDSLDSVLSHQIKQLFCCLSKKAVYWIIFGSSSAQLNLNQNGYRWQWLEE</sequence>
<feature type="transmembrane region" description="Helical" evidence="4">
    <location>
        <begin position="14"/>
        <end position="36"/>
    </location>
</feature>
<evidence type="ECO:0000256" key="3">
    <source>
        <dbReference type="SAM" id="MobiDB-lite"/>
    </source>
</evidence>
<keyword evidence="4" id="KW-0472">Membrane</keyword>
<dbReference type="OrthoDB" id="1912849at2759"/>
<reference evidence="5 6" key="1">
    <citation type="submission" date="2020-10" db="EMBL/GenBank/DDBJ databases">
        <title>The Coptis chinensis genome and diversification of protoberbering-type alkaloids.</title>
        <authorList>
            <person name="Wang B."/>
            <person name="Shu S."/>
            <person name="Song C."/>
            <person name="Liu Y."/>
        </authorList>
    </citation>
    <scope>NUCLEOTIDE SEQUENCE [LARGE SCALE GENOMIC DNA]</scope>
    <source>
        <strain evidence="5">HL-2020</strain>
        <tissue evidence="5">Leaf</tissue>
    </source>
</reference>
<evidence type="ECO:0008006" key="7">
    <source>
        <dbReference type="Google" id="ProtNLM"/>
    </source>
</evidence>
<dbReference type="PANTHER" id="PTHR47926">
    <property type="entry name" value="PENTATRICOPEPTIDE REPEAT-CONTAINING PROTEIN"/>
    <property type="match status" value="1"/>
</dbReference>
<evidence type="ECO:0000313" key="5">
    <source>
        <dbReference type="EMBL" id="KAF9593637.1"/>
    </source>
</evidence>